<gene>
    <name evidence="8" type="ORF">F2S36_00850</name>
</gene>
<dbReference type="CDD" id="cd14792">
    <property type="entry name" value="GH27"/>
    <property type="match status" value="1"/>
</dbReference>
<evidence type="ECO:0000313" key="9">
    <source>
        <dbReference type="Proteomes" id="UP000323119"/>
    </source>
</evidence>
<dbReference type="InterPro" id="IPR013780">
    <property type="entry name" value="Glyco_hydro_b"/>
</dbReference>
<dbReference type="SUPFAM" id="SSF51445">
    <property type="entry name" value="(Trans)glycosidases"/>
    <property type="match status" value="1"/>
</dbReference>
<dbReference type="Pfam" id="PF05345">
    <property type="entry name" value="He_PIG"/>
    <property type="match status" value="1"/>
</dbReference>
<dbReference type="Pfam" id="PF17801">
    <property type="entry name" value="Melibiase_C"/>
    <property type="match status" value="1"/>
</dbReference>
<sequence length="534" mass="60777">MKKRSSFLMVLILAAICGEATAQQDAAQGAYDLSKYILTPKAAPTPRINGARVFGVRPDSKFLFTIAATGNRPMTFSAEGLPRGLKLDPATGRITGRVKRPGEYIVRLNAENTLGRCERDLRIIVGDEIALTPPMGWNSWNCWARDVTQEQILSSARAMVEKGLADHGWSYVNIDDGWQGRRGGQYNAIQPNEKFPDMVALTREIHDMGLRVGIYSTPWIGTYAAHIGSYSDRPDGENEWIKKGLHNENYRYQKPNGNYWDDRREVWHHGPYSFVDADVKQWGEWEIDYLKYDWHPLDYYHVREMHDALRKLDRDIVFSLSNSAPYGDAPIWLCYANCWRTTGDIRDTWESVSRIGFSQDRWLSFNRPGHWADPDMLVVGMVGWGPKLHPTKLTADEQYTHISLWSLLASPMLIGCDIAQMDDFTVSLLTNDEVNDVNQDPLGIQSYPVWQEGEQVIYAKHLEDGSMAVGFFNRGLQSAKMAVSLRQLGLRGEQTVRDLWRQKDLIKTSDQFETEVTPHGVILVKFSPGNSRKK</sequence>
<dbReference type="GO" id="GO:0005975">
    <property type="term" value="P:carbohydrate metabolic process"/>
    <property type="evidence" value="ECO:0007669"/>
    <property type="project" value="InterPro"/>
</dbReference>
<dbReference type="PANTHER" id="PTHR11452:SF75">
    <property type="entry name" value="ALPHA-GALACTOSIDASE MEL1"/>
    <property type="match status" value="1"/>
</dbReference>
<evidence type="ECO:0000256" key="3">
    <source>
        <dbReference type="ARBA" id="ARBA00022801"/>
    </source>
</evidence>
<dbReference type="RefSeq" id="WP_055202906.1">
    <property type="nucleotide sequence ID" value="NZ_JADMQE010000008.1"/>
</dbReference>
<evidence type="ECO:0000256" key="6">
    <source>
        <dbReference type="SAM" id="SignalP"/>
    </source>
</evidence>
<keyword evidence="2 6" id="KW-0732">Signal</keyword>
<evidence type="ECO:0000259" key="7">
    <source>
        <dbReference type="Pfam" id="PF17801"/>
    </source>
</evidence>
<dbReference type="Gene3D" id="3.20.20.70">
    <property type="entry name" value="Aldolase class I"/>
    <property type="match status" value="1"/>
</dbReference>
<accession>A0A9P3ZLD9</accession>
<dbReference type="GO" id="GO:0005509">
    <property type="term" value="F:calcium ion binding"/>
    <property type="evidence" value="ECO:0007669"/>
    <property type="project" value="InterPro"/>
</dbReference>
<dbReference type="PANTHER" id="PTHR11452">
    <property type="entry name" value="ALPHA-GALACTOSIDASE/ALPHA-N-ACETYLGALACTOSAMINIDASE"/>
    <property type="match status" value="1"/>
</dbReference>
<dbReference type="InterPro" id="IPR002241">
    <property type="entry name" value="Glyco_hydro_27"/>
</dbReference>
<evidence type="ECO:0000256" key="4">
    <source>
        <dbReference type="ARBA" id="ARBA00023295"/>
    </source>
</evidence>
<dbReference type="GO" id="GO:0016020">
    <property type="term" value="C:membrane"/>
    <property type="evidence" value="ECO:0007669"/>
    <property type="project" value="InterPro"/>
</dbReference>
<protein>
    <recommendedName>
        <fullName evidence="5">Alpha-galactosidase</fullName>
        <ecNumber evidence="5">3.2.1.22</ecNumber>
    </recommendedName>
    <alternativeName>
        <fullName evidence="5">Melibiase</fullName>
    </alternativeName>
</protein>
<dbReference type="AlphaFoldDB" id="A0A9P3ZLD9"/>
<proteinExistence type="inferred from homology"/>
<organism evidence="8 9">
    <name type="scientific">Alistipes onderdonkii</name>
    <dbReference type="NCBI Taxonomy" id="328813"/>
    <lineage>
        <taxon>Bacteria</taxon>
        <taxon>Pseudomonadati</taxon>
        <taxon>Bacteroidota</taxon>
        <taxon>Bacteroidia</taxon>
        <taxon>Bacteroidales</taxon>
        <taxon>Rikenellaceae</taxon>
        <taxon>Alistipes</taxon>
    </lineage>
</organism>
<comment type="catalytic activity">
    <reaction evidence="5">
        <text>Hydrolysis of terminal, non-reducing alpha-D-galactose residues in alpha-D-galactosides, including galactose oligosaccharides, galactomannans and galactolipids.</text>
        <dbReference type="EC" id="3.2.1.22"/>
    </reaction>
</comment>
<feature type="chain" id="PRO_5040179739" description="Alpha-galactosidase" evidence="6">
    <location>
        <begin position="23"/>
        <end position="534"/>
    </location>
</feature>
<dbReference type="InterPro" id="IPR013783">
    <property type="entry name" value="Ig-like_fold"/>
</dbReference>
<dbReference type="GO" id="GO:0004557">
    <property type="term" value="F:alpha-galactosidase activity"/>
    <property type="evidence" value="ECO:0007669"/>
    <property type="project" value="UniProtKB-EC"/>
</dbReference>
<dbReference type="PRINTS" id="PR00740">
    <property type="entry name" value="GLHYDRLASE27"/>
</dbReference>
<dbReference type="Gene3D" id="2.60.40.10">
    <property type="entry name" value="Immunoglobulins"/>
    <property type="match status" value="1"/>
</dbReference>
<feature type="domain" description="Alpha galactosidase C-terminal" evidence="7">
    <location>
        <begin position="452"/>
        <end position="526"/>
    </location>
</feature>
<dbReference type="EMBL" id="VVUY01000001">
    <property type="protein sequence ID" value="KAA2564316.1"/>
    <property type="molecule type" value="Genomic_DNA"/>
</dbReference>
<dbReference type="InterPro" id="IPR013785">
    <property type="entry name" value="Aldolase_TIM"/>
</dbReference>
<feature type="signal peptide" evidence="6">
    <location>
        <begin position="1"/>
        <end position="22"/>
    </location>
</feature>
<dbReference type="InterPro" id="IPR017853">
    <property type="entry name" value="GH"/>
</dbReference>
<name>A0A9P3ZLD9_9BACT</name>
<dbReference type="Pfam" id="PF16499">
    <property type="entry name" value="Melibiase_2"/>
    <property type="match status" value="2"/>
</dbReference>
<dbReference type="SUPFAM" id="SSF51011">
    <property type="entry name" value="Glycosyl hydrolase domain"/>
    <property type="match status" value="1"/>
</dbReference>
<comment type="caution">
    <text evidence="8">The sequence shown here is derived from an EMBL/GenBank/DDBJ whole genome shotgun (WGS) entry which is preliminary data.</text>
</comment>
<reference evidence="8 9" key="1">
    <citation type="journal article" date="2019" name="Nat. Med.">
        <title>A library of human gut bacterial isolates paired with longitudinal multiomics data enables mechanistic microbiome research.</title>
        <authorList>
            <person name="Poyet M."/>
            <person name="Groussin M."/>
            <person name="Gibbons S.M."/>
            <person name="Avila-Pacheco J."/>
            <person name="Jiang X."/>
            <person name="Kearney S.M."/>
            <person name="Perrotta A.R."/>
            <person name="Berdy B."/>
            <person name="Zhao S."/>
            <person name="Lieberman T.D."/>
            <person name="Swanson P.K."/>
            <person name="Smith M."/>
            <person name="Roesemann S."/>
            <person name="Alexander J.E."/>
            <person name="Rich S.A."/>
            <person name="Livny J."/>
            <person name="Vlamakis H."/>
            <person name="Clish C."/>
            <person name="Bullock K."/>
            <person name="Deik A."/>
            <person name="Scott J."/>
            <person name="Pierce K.A."/>
            <person name="Xavier R.J."/>
            <person name="Alm E.J."/>
        </authorList>
    </citation>
    <scope>NUCLEOTIDE SEQUENCE [LARGE SCALE GENOMIC DNA]</scope>
    <source>
        <strain evidence="8 9">BIOML-A204</strain>
    </source>
</reference>
<evidence type="ECO:0000256" key="5">
    <source>
        <dbReference type="RuleBase" id="RU361168"/>
    </source>
</evidence>
<dbReference type="Gene3D" id="2.60.40.1180">
    <property type="entry name" value="Golgi alpha-mannosidase II"/>
    <property type="match status" value="1"/>
</dbReference>
<evidence type="ECO:0000256" key="1">
    <source>
        <dbReference type="ARBA" id="ARBA00009743"/>
    </source>
</evidence>
<dbReference type="InterPro" id="IPR041233">
    <property type="entry name" value="Melibiase_C"/>
</dbReference>
<keyword evidence="5" id="KW-1015">Disulfide bond</keyword>
<keyword evidence="3 5" id="KW-0378">Hydrolase</keyword>
<dbReference type="EC" id="3.2.1.22" evidence="5"/>
<dbReference type="SUPFAM" id="SSF49313">
    <property type="entry name" value="Cadherin-like"/>
    <property type="match status" value="1"/>
</dbReference>
<evidence type="ECO:0000313" key="8">
    <source>
        <dbReference type="EMBL" id="KAA2564316.1"/>
    </source>
</evidence>
<dbReference type="InterPro" id="IPR015919">
    <property type="entry name" value="Cadherin-like_sf"/>
</dbReference>
<keyword evidence="4 5" id="KW-0326">Glycosidase</keyword>
<comment type="similarity">
    <text evidence="1 5">Belongs to the glycosyl hydrolase 27 family.</text>
</comment>
<dbReference type="Proteomes" id="UP000323119">
    <property type="component" value="Unassembled WGS sequence"/>
</dbReference>
<evidence type="ECO:0000256" key="2">
    <source>
        <dbReference type="ARBA" id="ARBA00022729"/>
    </source>
</evidence>